<protein>
    <submittedName>
        <fullName evidence="2">Endoribonuclease L-PSP</fullName>
    </submittedName>
</protein>
<dbReference type="STRING" id="1123367.GCA_000621305_02869"/>
<dbReference type="PANTHER" id="PTHR47328:SF1">
    <property type="entry name" value="RUTC FAMILY PROTEIN YOAB"/>
    <property type="match status" value="1"/>
</dbReference>
<comment type="similarity">
    <text evidence="1">Belongs to the RutC family.</text>
</comment>
<gene>
    <name evidence="2" type="ORF">C666_16300</name>
</gene>
<proteinExistence type="inferred from homology"/>
<sequence>MSVIERFGATARYADAVIHNGVIHLVEVPSSDTGSITRQTEEVLTSIARQLEALGSDRSRILMATLYLTDLADYDGMNAVWEAWLPAGCAPSRACVKVAGLADPGWRIEIALTAAQHSPAAR</sequence>
<dbReference type="OrthoDB" id="6899345at2"/>
<comment type="caution">
    <text evidence="2">The sequence shown here is derived from an EMBL/GenBank/DDBJ whole genome shotgun (WGS) entry which is preliminary data.</text>
</comment>
<dbReference type="InterPro" id="IPR019897">
    <property type="entry name" value="RidA_CS"/>
</dbReference>
<dbReference type="InterPro" id="IPR035709">
    <property type="entry name" value="YoaB-like"/>
</dbReference>
<dbReference type="PANTHER" id="PTHR47328">
    <property type="match status" value="1"/>
</dbReference>
<dbReference type="InterPro" id="IPR035959">
    <property type="entry name" value="RutC-like_sf"/>
</dbReference>
<dbReference type="EMBL" id="AMXE01000089">
    <property type="protein sequence ID" value="ENO84930.1"/>
    <property type="molecule type" value="Genomic_DNA"/>
</dbReference>
<dbReference type="Gene3D" id="3.30.1330.40">
    <property type="entry name" value="RutC-like"/>
    <property type="match status" value="1"/>
</dbReference>
<dbReference type="AlphaFoldDB" id="N6Y0D3"/>
<dbReference type="Proteomes" id="UP000013232">
    <property type="component" value="Unassembled WGS sequence"/>
</dbReference>
<dbReference type="eggNOG" id="COG0251">
    <property type="taxonomic scope" value="Bacteria"/>
</dbReference>
<evidence type="ECO:0000313" key="3">
    <source>
        <dbReference type="Proteomes" id="UP000013232"/>
    </source>
</evidence>
<dbReference type="Pfam" id="PF01042">
    <property type="entry name" value="Ribonuc_L-PSP"/>
    <property type="match status" value="1"/>
</dbReference>
<dbReference type="PROSITE" id="PS01094">
    <property type="entry name" value="UPF0076"/>
    <property type="match status" value="1"/>
</dbReference>
<accession>N6Y0D3</accession>
<dbReference type="InterPro" id="IPR006175">
    <property type="entry name" value="YjgF/YER057c/UK114"/>
</dbReference>
<reference evidence="2 3" key="1">
    <citation type="submission" date="2012-09" db="EMBL/GenBank/DDBJ databases">
        <title>Draft Genome Sequences of 6 Strains from Genus Thauera.</title>
        <authorList>
            <person name="Liu B."/>
            <person name="Shapleigh J.P."/>
            <person name="Frostegard A.H."/>
        </authorList>
    </citation>
    <scope>NUCLEOTIDE SEQUENCE [LARGE SCALE GENOMIC DNA]</scope>
    <source>
        <strain evidence="3">47Lol / DSM 12138</strain>
    </source>
</reference>
<keyword evidence="3" id="KW-1185">Reference proteome</keyword>
<evidence type="ECO:0000256" key="1">
    <source>
        <dbReference type="ARBA" id="ARBA00010552"/>
    </source>
</evidence>
<dbReference type="SUPFAM" id="SSF55298">
    <property type="entry name" value="YjgF-like"/>
    <property type="match status" value="1"/>
</dbReference>
<name>N6Y0D3_THAL4</name>
<organism evidence="2 3">
    <name type="scientific">Thauera linaloolentis (strain DSM 12138 / JCM 21573 / CCUG 41526 / CIP 105981 / IAM 15112 / NBRC 102519 / 47Lol)</name>
    <dbReference type="NCBI Taxonomy" id="1123367"/>
    <lineage>
        <taxon>Bacteria</taxon>
        <taxon>Pseudomonadati</taxon>
        <taxon>Pseudomonadota</taxon>
        <taxon>Betaproteobacteria</taxon>
        <taxon>Rhodocyclales</taxon>
        <taxon>Zoogloeaceae</taxon>
        <taxon>Thauera</taxon>
    </lineage>
</organism>
<evidence type="ECO:0000313" key="2">
    <source>
        <dbReference type="EMBL" id="ENO84930.1"/>
    </source>
</evidence>
<dbReference type="CDD" id="cd06150">
    <property type="entry name" value="YjgF_YER057c_UK114_like_2"/>
    <property type="match status" value="1"/>
</dbReference>
<dbReference type="RefSeq" id="WP_004343669.1">
    <property type="nucleotide sequence ID" value="NZ_AMXE01000089.1"/>
</dbReference>